<dbReference type="RefSeq" id="WP_156220039.1">
    <property type="nucleotide sequence ID" value="NZ_WOFH01000012.1"/>
</dbReference>
<keyword evidence="2" id="KW-1185">Reference proteome</keyword>
<sequence length="236" mass="26376">MAPELSPGRIERLALDDLFPRYECTYPYYSPTRDILAVKHRFQLLDMVTGKAPRDDRDTKTFSVQHRVENGWAYGIGPYASVAIYGLPTAIKAKARGRTIYYPEGEKDARNMKECWDVCAVAHYQGGNPTTPEQAELLAGSSSRIVLVRDVDLVGAFVAWENARALLKAGQPADLICFARPALDIAKADVSDHIEAGLDKEDLIYETPLEVARLRDEYVARVRKSGRRRSMGSEGR</sequence>
<name>A0A7K1L9J4_9ACTN</name>
<dbReference type="Gene3D" id="3.40.1360.10">
    <property type="match status" value="1"/>
</dbReference>
<dbReference type="EMBL" id="WOFH01000012">
    <property type="protein sequence ID" value="MUN40875.1"/>
    <property type="molecule type" value="Genomic_DNA"/>
</dbReference>
<organism evidence="1 2">
    <name type="scientific">Actinomadura litoris</name>
    <dbReference type="NCBI Taxonomy" id="2678616"/>
    <lineage>
        <taxon>Bacteria</taxon>
        <taxon>Bacillati</taxon>
        <taxon>Actinomycetota</taxon>
        <taxon>Actinomycetes</taxon>
        <taxon>Streptosporangiales</taxon>
        <taxon>Thermomonosporaceae</taxon>
        <taxon>Actinomadura</taxon>
    </lineage>
</organism>
<protein>
    <submittedName>
        <fullName evidence="1">Uncharacterized protein</fullName>
    </submittedName>
</protein>
<comment type="caution">
    <text evidence="1">The sequence shown here is derived from an EMBL/GenBank/DDBJ whole genome shotgun (WGS) entry which is preliminary data.</text>
</comment>
<reference evidence="1 2" key="1">
    <citation type="submission" date="2019-11" db="EMBL/GenBank/DDBJ databases">
        <authorList>
            <person name="Cao P."/>
        </authorList>
    </citation>
    <scope>NUCLEOTIDE SEQUENCE [LARGE SCALE GENOMIC DNA]</scope>
    <source>
        <strain evidence="1 2">NEAU-AAG5</strain>
    </source>
</reference>
<dbReference type="Proteomes" id="UP000432015">
    <property type="component" value="Unassembled WGS sequence"/>
</dbReference>
<proteinExistence type="predicted"/>
<gene>
    <name evidence="1" type="ORF">GNZ18_30350</name>
</gene>
<evidence type="ECO:0000313" key="2">
    <source>
        <dbReference type="Proteomes" id="UP000432015"/>
    </source>
</evidence>
<accession>A0A7K1L9J4</accession>
<evidence type="ECO:0000313" key="1">
    <source>
        <dbReference type="EMBL" id="MUN40875.1"/>
    </source>
</evidence>
<dbReference type="AlphaFoldDB" id="A0A7K1L9J4"/>